<gene>
    <name evidence="1" type="ORF">K1X11_016610</name>
</gene>
<reference evidence="1 2" key="1">
    <citation type="submission" date="2021-08" db="EMBL/GenBank/DDBJ databases">
        <authorList>
            <person name="Zhang D."/>
            <person name="Zhang A."/>
            <person name="Wang L."/>
        </authorList>
    </citation>
    <scope>NUCLEOTIDE SEQUENCE [LARGE SCALE GENOMIC DNA]</scope>
    <source>
        <strain evidence="1 2">WL0086</strain>
    </source>
</reference>
<protein>
    <submittedName>
        <fullName evidence="1">Uncharacterized protein</fullName>
    </submittedName>
</protein>
<reference evidence="1 2" key="2">
    <citation type="submission" date="2023-12" db="EMBL/GenBank/DDBJ databases">
        <title>Description of an unclassified Opitutus bacterium of Verrucomicrobiota.</title>
        <authorList>
            <person name="Zhang D.-F."/>
        </authorList>
    </citation>
    <scope>NUCLEOTIDE SEQUENCE [LARGE SCALE GENOMIC DNA]</scope>
    <source>
        <strain evidence="1 2">WL0086</strain>
    </source>
</reference>
<organism evidence="1 2">
    <name type="scientific">Actomonas aquatica</name>
    <dbReference type="NCBI Taxonomy" id="2866162"/>
    <lineage>
        <taxon>Bacteria</taxon>
        <taxon>Pseudomonadati</taxon>
        <taxon>Verrucomicrobiota</taxon>
        <taxon>Opitutia</taxon>
        <taxon>Opitutales</taxon>
        <taxon>Opitutaceae</taxon>
        <taxon>Actomonas</taxon>
    </lineage>
</organism>
<sequence length="157" mass="17594">MSRLRLKFITLIAAAALPFWVHSARESVVALSEAPLLALQHEKLPPPLHALQWSLDLSEAQELACRAMIEASAPELDELSDQALSARMAAQFSRDDDRAALRRDREAALAEVQLRHAQNLLERRLRAQLTDEQVAKLDRWQDRSRTLVGATLVASLN</sequence>
<name>A0ABZ1C7E1_9BACT</name>
<evidence type="ECO:0000313" key="2">
    <source>
        <dbReference type="Proteomes" id="UP000738431"/>
    </source>
</evidence>
<proteinExistence type="predicted"/>
<dbReference type="EMBL" id="CP139781">
    <property type="protein sequence ID" value="WRQ86439.1"/>
    <property type="molecule type" value="Genomic_DNA"/>
</dbReference>
<dbReference type="Proteomes" id="UP000738431">
    <property type="component" value="Chromosome"/>
</dbReference>
<dbReference type="RefSeq" id="WP_221031361.1">
    <property type="nucleotide sequence ID" value="NZ_CP139781.1"/>
</dbReference>
<accession>A0ABZ1C7E1</accession>
<keyword evidence="2" id="KW-1185">Reference proteome</keyword>
<evidence type="ECO:0000313" key="1">
    <source>
        <dbReference type="EMBL" id="WRQ86439.1"/>
    </source>
</evidence>